<evidence type="ECO:0000313" key="5">
    <source>
        <dbReference type="Proteomes" id="UP000605846"/>
    </source>
</evidence>
<evidence type="ECO:0000256" key="1">
    <source>
        <dbReference type="PROSITE-ProRule" id="PRU00023"/>
    </source>
</evidence>
<organism evidence="4 5">
    <name type="scientific">Apophysomyces ossiformis</name>
    <dbReference type="NCBI Taxonomy" id="679940"/>
    <lineage>
        <taxon>Eukaryota</taxon>
        <taxon>Fungi</taxon>
        <taxon>Fungi incertae sedis</taxon>
        <taxon>Mucoromycota</taxon>
        <taxon>Mucoromycotina</taxon>
        <taxon>Mucoromycetes</taxon>
        <taxon>Mucorales</taxon>
        <taxon>Mucorineae</taxon>
        <taxon>Mucoraceae</taxon>
        <taxon>Apophysomyces</taxon>
    </lineage>
</organism>
<keyword evidence="5" id="KW-1185">Reference proteome</keyword>
<dbReference type="SUPFAM" id="SSF48403">
    <property type="entry name" value="Ankyrin repeat"/>
    <property type="match status" value="1"/>
</dbReference>
<dbReference type="GO" id="GO:0051020">
    <property type="term" value="F:GTPase binding"/>
    <property type="evidence" value="ECO:0007669"/>
    <property type="project" value="TreeGrafter"/>
</dbReference>
<dbReference type="Pfam" id="PF12796">
    <property type="entry name" value="Ank_2"/>
    <property type="match status" value="1"/>
</dbReference>
<feature type="region of interest" description="Disordered" evidence="2">
    <location>
        <begin position="712"/>
        <end position="736"/>
    </location>
</feature>
<dbReference type="InterPro" id="IPR052072">
    <property type="entry name" value="Vascular_dev_regulator"/>
</dbReference>
<gene>
    <name evidence="4" type="ORF">EC973_006040</name>
</gene>
<feature type="compositionally biased region" description="Basic and acidic residues" evidence="2">
    <location>
        <begin position="282"/>
        <end position="294"/>
    </location>
</feature>
<feature type="domain" description="Dilute" evidence="3">
    <location>
        <begin position="398"/>
        <end position="670"/>
    </location>
</feature>
<dbReference type="PANTHER" id="PTHR16027">
    <property type="entry name" value="DILUTE DOMAIN-CONTAINING PROTEIN YPR089W"/>
    <property type="match status" value="1"/>
</dbReference>
<feature type="region of interest" description="Disordered" evidence="2">
    <location>
        <begin position="1"/>
        <end position="92"/>
    </location>
</feature>
<keyword evidence="1" id="KW-0040">ANK repeat</keyword>
<feature type="compositionally biased region" description="Polar residues" evidence="2">
    <location>
        <begin position="27"/>
        <end position="36"/>
    </location>
</feature>
<sequence>MRRNSSTITSRSLAQPPPPLPRWQPPNGESMSQQELSAKIADSFSQFSSMLTQMNAAKQQAPEQISPITRSWQPQQSSSDKSTDKHPLETENEEVHEFLETLPTDNADLENPRRWQRCVTNSFCRAASNGDLETVQSILHSPRWSLFLDVNAAADRSSGTTPLIYAACFGHVAIVRQLLLAGADVNAQDQKGWTALMWSASKRHNDVFKLLLDHGASDAIQTGQGLTVRDFLHSDNNETLLQPLLTEDTSATDFSNDHERPCQGPIDDAKTPQLIPAKTGCEHSEGHEFYDQKASRPYPDLARGKEQEQQEEFDLAQCEASMRSIHEFIWDACLPDQMFVFSQNDIGHILEVISACKKPLPEAYLPANVVFLCARFAHYYSSRELLHALLKATVAKWTKIIKASTRDMEALAFWVANLCQLLAYLKKDAGLVVATTDHQHTLSELIIQVFVFIVSDARKRLDKLLEMAMLEFEPIQDIEQADFGNHWHRFFRRGRVRRSIGTVQSAERNSQDTLLRSTVSPSSITAVLSSVQSALQSYEVSPVILIQVLAELFQYIAYTMFNHILSNKKYLCRSKALQVRMNISVLEEWIQQHHLPTDLNTHFQPLKQLLQFLQCVSQLNEMTLFKTTIESLDHLNPIQTKRCILGYRYEVSESRLPESIERYVMQSADLYHQTRSSSESLCSLASTGDESRRASISSLSQVLLGSASSLTSDSRRWSLPSEEGSSNRTIMTDTPDSKRLPLRRRTVKSWNDSRTPTADMDDHCCGDAMYEALKQKLNAERQRGQELIPTIPSDWIDRLNK</sequence>
<name>A0A8H7BTT3_9FUNG</name>
<dbReference type="PROSITE" id="PS51126">
    <property type="entry name" value="DILUTE"/>
    <property type="match status" value="1"/>
</dbReference>
<reference evidence="4" key="1">
    <citation type="submission" date="2020-01" db="EMBL/GenBank/DDBJ databases">
        <title>Genome Sequencing of Three Apophysomyces-Like Fungal Strains Confirms a Novel Fungal Genus in the Mucoromycota with divergent Burkholderia-like Endosymbiotic Bacteria.</title>
        <authorList>
            <person name="Stajich J.E."/>
            <person name="Macias A.M."/>
            <person name="Carter-House D."/>
            <person name="Lovett B."/>
            <person name="Kasson L.R."/>
            <person name="Berry K."/>
            <person name="Grigoriev I."/>
            <person name="Chang Y."/>
            <person name="Spatafora J."/>
            <person name="Kasson M.T."/>
        </authorList>
    </citation>
    <scope>NUCLEOTIDE SEQUENCE</scope>
    <source>
        <strain evidence="4">NRRL A-21654</strain>
    </source>
</reference>
<dbReference type="PROSITE" id="PS50297">
    <property type="entry name" value="ANK_REP_REGION"/>
    <property type="match status" value="2"/>
</dbReference>
<dbReference type="SMART" id="SM01132">
    <property type="entry name" value="DIL"/>
    <property type="match status" value="1"/>
</dbReference>
<dbReference type="SMART" id="SM00248">
    <property type="entry name" value="ANK"/>
    <property type="match status" value="2"/>
</dbReference>
<evidence type="ECO:0000313" key="4">
    <source>
        <dbReference type="EMBL" id="KAF7728487.1"/>
    </source>
</evidence>
<dbReference type="Pfam" id="PF01843">
    <property type="entry name" value="DIL"/>
    <property type="match status" value="1"/>
</dbReference>
<feature type="compositionally biased region" description="Polar residues" evidence="2">
    <location>
        <begin position="43"/>
        <end position="80"/>
    </location>
</feature>
<dbReference type="AlphaFoldDB" id="A0A8H7BTT3"/>
<dbReference type="InterPro" id="IPR002110">
    <property type="entry name" value="Ankyrin_rpt"/>
</dbReference>
<dbReference type="EMBL" id="JABAYA010000036">
    <property type="protein sequence ID" value="KAF7728487.1"/>
    <property type="molecule type" value="Genomic_DNA"/>
</dbReference>
<feature type="repeat" description="ANK" evidence="1">
    <location>
        <begin position="191"/>
        <end position="223"/>
    </location>
</feature>
<dbReference type="InterPro" id="IPR036770">
    <property type="entry name" value="Ankyrin_rpt-contain_sf"/>
</dbReference>
<protein>
    <recommendedName>
        <fullName evidence="3">Dilute domain-containing protein</fullName>
    </recommendedName>
</protein>
<dbReference type="Proteomes" id="UP000605846">
    <property type="component" value="Unassembled WGS sequence"/>
</dbReference>
<feature type="compositionally biased region" description="Polar residues" evidence="2">
    <location>
        <begin position="723"/>
        <end position="734"/>
    </location>
</feature>
<dbReference type="OrthoDB" id="426293at2759"/>
<feature type="compositionally biased region" description="Pro residues" evidence="2">
    <location>
        <begin position="15"/>
        <end position="24"/>
    </location>
</feature>
<dbReference type="InterPro" id="IPR037986">
    <property type="entry name" value="Myo5p-like_CBD_DIL"/>
</dbReference>
<dbReference type="PROSITE" id="PS50088">
    <property type="entry name" value="ANK_REPEAT"/>
    <property type="match status" value="2"/>
</dbReference>
<feature type="region of interest" description="Disordered" evidence="2">
    <location>
        <begin position="282"/>
        <end position="306"/>
    </location>
</feature>
<comment type="caution">
    <text evidence="4">The sequence shown here is derived from an EMBL/GenBank/DDBJ whole genome shotgun (WGS) entry which is preliminary data.</text>
</comment>
<accession>A0A8H7BTT3</accession>
<evidence type="ECO:0000259" key="3">
    <source>
        <dbReference type="PROSITE" id="PS51126"/>
    </source>
</evidence>
<dbReference type="InterPro" id="IPR002710">
    <property type="entry name" value="Dilute_dom"/>
</dbReference>
<dbReference type="CDD" id="cd15473">
    <property type="entry name" value="Myo5p-like_CBD_DIL_ANK"/>
    <property type="match status" value="1"/>
</dbReference>
<feature type="repeat" description="ANK" evidence="1">
    <location>
        <begin position="158"/>
        <end position="190"/>
    </location>
</feature>
<feature type="compositionally biased region" description="Basic and acidic residues" evidence="2">
    <location>
        <begin position="81"/>
        <end position="92"/>
    </location>
</feature>
<dbReference type="Gene3D" id="1.25.40.20">
    <property type="entry name" value="Ankyrin repeat-containing domain"/>
    <property type="match status" value="1"/>
</dbReference>
<proteinExistence type="predicted"/>
<dbReference type="PANTHER" id="PTHR16027:SF6">
    <property type="entry name" value="DILUTE DOMAIN-CONTAINING PROTEIN"/>
    <property type="match status" value="1"/>
</dbReference>
<evidence type="ECO:0000256" key="2">
    <source>
        <dbReference type="SAM" id="MobiDB-lite"/>
    </source>
</evidence>